<dbReference type="eggNOG" id="COG3210">
    <property type="taxonomic scope" value="Bacteria"/>
</dbReference>
<dbReference type="STRING" id="351348.Maqu_0032"/>
<organism evidence="7 8">
    <name type="scientific">Marinobacter nauticus (strain ATCC 700491 / DSM 11845 / VT8)</name>
    <name type="common">Marinobacter aquaeolei</name>
    <dbReference type="NCBI Taxonomy" id="351348"/>
    <lineage>
        <taxon>Bacteria</taxon>
        <taxon>Pseudomonadati</taxon>
        <taxon>Pseudomonadota</taxon>
        <taxon>Gammaproteobacteria</taxon>
        <taxon>Pseudomonadales</taxon>
        <taxon>Marinobacteraceae</taxon>
        <taxon>Marinobacter</taxon>
    </lineage>
</organism>
<dbReference type="Pfam" id="PF00545">
    <property type="entry name" value="Ribonuclease"/>
    <property type="match status" value="1"/>
</dbReference>
<evidence type="ECO:0000256" key="3">
    <source>
        <dbReference type="ARBA" id="ARBA00022801"/>
    </source>
</evidence>
<reference evidence="8" key="1">
    <citation type="journal article" date="2011" name="Appl. Environ. Microbiol.">
        <title>Genomic potential of Marinobacter aquaeolei, a biogeochemical 'opportunitroph'.</title>
        <authorList>
            <person name="Singer E."/>
            <person name="Webb E.A."/>
            <person name="Nelson W.C."/>
            <person name="Heidelberg J.F."/>
            <person name="Ivanova N."/>
            <person name="Pati A."/>
            <person name="Edwards K.J."/>
        </authorList>
    </citation>
    <scope>NUCLEOTIDE SEQUENCE [LARGE SCALE GENOMIC DNA]</scope>
    <source>
        <strain evidence="8">ATCC 700491 / DSM 11845 / VT8</strain>
    </source>
</reference>
<dbReference type="GO" id="GO:0004521">
    <property type="term" value="F:RNA endonuclease activity"/>
    <property type="evidence" value="ECO:0007669"/>
    <property type="project" value="InterPro"/>
</dbReference>
<dbReference type="SUPFAM" id="SSF53933">
    <property type="entry name" value="Microbial ribonucleases"/>
    <property type="match status" value="1"/>
</dbReference>
<dbReference type="InterPro" id="IPR036302">
    <property type="entry name" value="Pyosin/cloacin_T_dom_sf"/>
</dbReference>
<dbReference type="GO" id="GO:0042742">
    <property type="term" value="P:defense response to bacterium"/>
    <property type="evidence" value="ECO:0007669"/>
    <property type="project" value="UniProtKB-KW"/>
</dbReference>
<dbReference type="GO" id="GO:0031640">
    <property type="term" value="P:killing of cells of another organism"/>
    <property type="evidence" value="ECO:0007669"/>
    <property type="project" value="UniProtKB-KW"/>
</dbReference>
<evidence type="ECO:0000256" key="4">
    <source>
        <dbReference type="ARBA" id="ARBA00023022"/>
    </source>
</evidence>
<keyword evidence="2" id="KW-0540">Nuclease</keyword>
<keyword evidence="3" id="KW-0378">Hydrolase</keyword>
<evidence type="ECO:0000256" key="1">
    <source>
        <dbReference type="ARBA" id="ARBA00022529"/>
    </source>
</evidence>
<dbReference type="KEGG" id="maq:Maqu_0032"/>
<dbReference type="eggNOG" id="COG3157">
    <property type="taxonomic scope" value="Bacteria"/>
</dbReference>
<protein>
    <submittedName>
        <fullName evidence="7">S-type Pyocin domain protein</fullName>
    </submittedName>
</protein>
<evidence type="ECO:0000313" key="8">
    <source>
        <dbReference type="Proteomes" id="UP000000998"/>
    </source>
</evidence>
<evidence type="ECO:0000256" key="5">
    <source>
        <dbReference type="ARBA" id="ARBA00023048"/>
    </source>
</evidence>
<dbReference type="Gene3D" id="3.40.20.20">
    <property type="match status" value="2"/>
</dbReference>
<gene>
    <name evidence="7" type="ordered locus">Maqu_0032</name>
</gene>
<evidence type="ECO:0000256" key="2">
    <source>
        <dbReference type="ARBA" id="ARBA00022722"/>
    </source>
</evidence>
<keyword evidence="5" id="KW-0078">Bacteriocin</keyword>
<dbReference type="AlphaFoldDB" id="A1TWM1"/>
<dbReference type="HOGENOM" id="CLU_498566_0_0_6"/>
<sequence length="546" mass="58255">MCRLIPCGNTDVTKIADPHSLALHEALMIEGGGDQYSDKELASYLPSSSYTPARIRDQLASGELVLLKEIPAVPVFRLISGSIVPAESASGAIAESALTALTTRFENKQPFRSGAAGQAHADSLSPPAKLDYTPEAPVIEPATAPLPPPVVISENFGLPPLGPKVFAKSCTRPSGDTDSNEGEEKASNFGTLAMLAPATVTSPGANGLRPLGLISGSAMRLAKGWAMAARVGASVLSTAASSVLLALWPSKLGDGTLYTEEELREMTEAAIRVRFHLHVDATGNLRVAGYHVNDSTGYKDRVPVAHAELKGENFEVVVDDDFTLVWYPDDSGHRPVVSTEYPADSGIDPYSILVTPIQEDGQEHSPPGYQQPFEDQVELIVSFPADSGIEPLYLVFQKRAGGDGASVLNKNSVATPAHNAANFAKHEELLSVTESANPLVESLRNSGQLPPNYVTKAQAVKQGWKPGKALGNSIPQGQIGGDVFQNATSILPSAPERVWYEADVGLDSSMTRVKQPGTRLLYSNDGLLYVTTDHYETVHMIGRWKN</sequence>
<dbReference type="InterPro" id="IPR000026">
    <property type="entry name" value="N1-like"/>
</dbReference>
<name>A1TWM1_MARN8</name>
<evidence type="ECO:0000313" key="7">
    <source>
        <dbReference type="EMBL" id="ABM17140.1"/>
    </source>
</evidence>
<dbReference type="Proteomes" id="UP000000998">
    <property type="component" value="Chromosome"/>
</dbReference>
<dbReference type="SUPFAM" id="SSF69369">
    <property type="entry name" value="Cloacin translocation domain"/>
    <property type="match status" value="1"/>
</dbReference>
<dbReference type="Pfam" id="PF06958">
    <property type="entry name" value="Pyocin_S"/>
    <property type="match status" value="1"/>
</dbReference>
<dbReference type="GO" id="GO:0003723">
    <property type="term" value="F:RNA binding"/>
    <property type="evidence" value="ECO:0007669"/>
    <property type="project" value="InterPro"/>
</dbReference>
<dbReference type="EMBL" id="CP000514">
    <property type="protein sequence ID" value="ABM17140.1"/>
    <property type="molecule type" value="Genomic_DNA"/>
</dbReference>
<proteinExistence type="predicted"/>
<dbReference type="InterPro" id="IPR016128">
    <property type="entry name" value="Pyosin/cloacin_T_dom"/>
</dbReference>
<feature type="domain" description="Pyosin/cloacin translocation" evidence="6">
    <location>
        <begin position="259"/>
        <end position="395"/>
    </location>
</feature>
<dbReference type="InterPro" id="IPR016191">
    <property type="entry name" value="Ribonuclease/ribotoxin"/>
</dbReference>
<keyword evidence="4" id="KW-0044">Antibiotic</keyword>
<accession>A1TWM1</accession>
<dbReference type="SMR" id="A1TWM1"/>
<dbReference type="GO" id="GO:0016787">
    <property type="term" value="F:hydrolase activity"/>
    <property type="evidence" value="ECO:0007669"/>
    <property type="project" value="UniProtKB-KW"/>
</dbReference>
<dbReference type="InterPro" id="IPR053753">
    <property type="entry name" value="RNase_N1/T1-like_sf"/>
</dbReference>
<keyword evidence="1" id="KW-0929">Antimicrobial</keyword>
<evidence type="ECO:0000259" key="6">
    <source>
        <dbReference type="Pfam" id="PF06958"/>
    </source>
</evidence>